<reference evidence="5 6" key="1">
    <citation type="journal article" date="2019" name="Nat. Microbiol.">
        <title>Mediterranean grassland soil C-N compound turnover is dependent on rainfall and depth, and is mediated by genomically divergent microorganisms.</title>
        <authorList>
            <person name="Diamond S."/>
            <person name="Andeer P.F."/>
            <person name="Li Z."/>
            <person name="Crits-Christoph A."/>
            <person name="Burstein D."/>
            <person name="Anantharaman K."/>
            <person name="Lane K.R."/>
            <person name="Thomas B.C."/>
            <person name="Pan C."/>
            <person name="Northen T.R."/>
            <person name="Banfield J.F."/>
        </authorList>
    </citation>
    <scope>NUCLEOTIDE SEQUENCE [LARGE SCALE GENOMIC DNA]</scope>
    <source>
        <strain evidence="5">WS_3</strain>
    </source>
</reference>
<dbReference type="AlphaFoldDB" id="A0A538S650"/>
<dbReference type="InterPro" id="IPR008274">
    <property type="entry name" value="AldOxase/xan_DH_MoCoBD1"/>
</dbReference>
<dbReference type="GO" id="GO:0016491">
    <property type="term" value="F:oxidoreductase activity"/>
    <property type="evidence" value="ECO:0007669"/>
    <property type="project" value="InterPro"/>
</dbReference>
<feature type="domain" description="Aldehyde oxidase/xanthine dehydrogenase second molybdopterin binding" evidence="4">
    <location>
        <begin position="254"/>
        <end position="518"/>
    </location>
</feature>
<evidence type="ECO:0000313" key="5">
    <source>
        <dbReference type="EMBL" id="TMQ46859.1"/>
    </source>
</evidence>
<dbReference type="Gene3D" id="3.30.365.10">
    <property type="entry name" value="Aldehyde oxidase/xanthine dehydrogenase, molybdopterin binding domain"/>
    <property type="match status" value="4"/>
</dbReference>
<gene>
    <name evidence="5" type="ORF">E6K73_14550</name>
</gene>
<evidence type="ECO:0000256" key="1">
    <source>
        <dbReference type="ARBA" id="ARBA00022505"/>
    </source>
</evidence>
<evidence type="ECO:0000313" key="6">
    <source>
        <dbReference type="Proteomes" id="UP000320184"/>
    </source>
</evidence>
<dbReference type="InterPro" id="IPR046867">
    <property type="entry name" value="AldOxase/xan_DH_MoCoBD2"/>
</dbReference>
<protein>
    <submittedName>
        <fullName evidence="5">Xanthine dehydrogenase family protein molybdopterin-binding subunit</fullName>
    </submittedName>
</protein>
<dbReference type="InterPro" id="IPR016208">
    <property type="entry name" value="Ald_Oxase/xanthine_DH-like"/>
</dbReference>
<dbReference type="PANTHER" id="PTHR11908">
    <property type="entry name" value="XANTHINE DEHYDROGENASE"/>
    <property type="match status" value="1"/>
</dbReference>
<dbReference type="EMBL" id="VBOT01000219">
    <property type="protein sequence ID" value="TMQ46859.1"/>
    <property type="molecule type" value="Genomic_DNA"/>
</dbReference>
<dbReference type="PANTHER" id="PTHR11908:SF132">
    <property type="entry name" value="ALDEHYDE OXIDASE 1-RELATED"/>
    <property type="match status" value="1"/>
</dbReference>
<feature type="domain" description="Aldehyde oxidase/xanthine dehydrogenase first molybdopterin binding" evidence="3">
    <location>
        <begin position="41"/>
        <end position="237"/>
    </location>
</feature>
<accession>A0A538S650</accession>
<dbReference type="Pfam" id="PF20256">
    <property type="entry name" value="MoCoBD_2"/>
    <property type="match status" value="1"/>
</dbReference>
<organism evidence="5 6">
    <name type="scientific">Eiseniibacteriota bacterium</name>
    <dbReference type="NCBI Taxonomy" id="2212470"/>
    <lineage>
        <taxon>Bacteria</taxon>
        <taxon>Candidatus Eiseniibacteriota</taxon>
    </lineage>
</organism>
<dbReference type="SUPFAM" id="SSF56003">
    <property type="entry name" value="Molybdenum cofactor-binding domain"/>
    <property type="match status" value="1"/>
</dbReference>
<dbReference type="Proteomes" id="UP000320184">
    <property type="component" value="Unassembled WGS sequence"/>
</dbReference>
<dbReference type="GO" id="GO:0005506">
    <property type="term" value="F:iron ion binding"/>
    <property type="evidence" value="ECO:0007669"/>
    <property type="project" value="InterPro"/>
</dbReference>
<evidence type="ECO:0000259" key="3">
    <source>
        <dbReference type="Pfam" id="PF02738"/>
    </source>
</evidence>
<proteinExistence type="predicted"/>
<evidence type="ECO:0000259" key="4">
    <source>
        <dbReference type="Pfam" id="PF20256"/>
    </source>
</evidence>
<keyword evidence="1" id="KW-0500">Molybdenum</keyword>
<name>A0A538S650_UNCEI</name>
<sequence>MRRSGTRHRRTRGPASGRKRAIWTQGSRKRRTWSKPPIHVITHVCLETHGAVCEWDGDQLTAWVTTQGVHQCAQQFAQSLGIPQSNVRVITQYMGGGFGSKFAPDVQGLICARLAKLANAPVKLMLDRKEEHLDTGNRPSAFAQIRAGVTNDGKLTAFDGRSWGTGGAGANANFPLPYLYQFPNRRRVHTDVYINAGQQRAMRAPGHPQGCFLTEILMDELADRVKIDPVEFRIKNAPPKAPNQMWVEYFQQGARQFGWEKRHPTGDPAPGPIKAGMGVSAHLWGGGGRGTQAHVDITSDGAVVVRCGTQDLGTGTRTLVTIVAAETLGLPTSAVKAEIGDTNYPFSPGSGGSTTAASVSPAIRITSIKALDALFARVAPVLGTAPGNLVAESGRIHVKGDPTKGLAWKDACKHLGTEPITVDGQWGEGLSSSGTSGVQFAEVTVDIETGVVRIKRILAMQDCGLIVDKLTAESQVYGGIIAAINFALFEDRLLDRVTGQMVNPNMEWYLLAGMSDIPTIDIVLNNMPERGVIGIGEPPTVSTASAIANAVRNATGATIRSLPLHPHKVLAALEQQKAGGT</sequence>
<dbReference type="InterPro" id="IPR037165">
    <property type="entry name" value="AldOxase/xan_DH_Mopterin-bd_sf"/>
</dbReference>
<feature type="region of interest" description="Disordered" evidence="2">
    <location>
        <begin position="1"/>
        <end position="29"/>
    </location>
</feature>
<dbReference type="Pfam" id="PF02738">
    <property type="entry name" value="MoCoBD_1"/>
    <property type="match status" value="1"/>
</dbReference>
<comment type="caution">
    <text evidence="5">The sequence shown here is derived from an EMBL/GenBank/DDBJ whole genome shotgun (WGS) entry which is preliminary data.</text>
</comment>
<evidence type="ECO:0000256" key="2">
    <source>
        <dbReference type="SAM" id="MobiDB-lite"/>
    </source>
</evidence>